<dbReference type="AlphaFoldDB" id="A0A178WMZ0"/>
<evidence type="ECO:0000313" key="2">
    <source>
        <dbReference type="Proteomes" id="UP000078284"/>
    </source>
</evidence>
<name>A0A178WMZ0_ARATH</name>
<accession>A0A178WMZ0</accession>
<sequence length="75" mass="8796">MNKGVVLFFNSHVNLRVLIFREWLLVVRHSYTSLGLGTSFKCRVLGGFHGLKYHQINYNLLWEMKDKEKLVNSSL</sequence>
<evidence type="ECO:0000313" key="1">
    <source>
        <dbReference type="EMBL" id="OAP18925.1"/>
    </source>
</evidence>
<gene>
    <name evidence="1" type="ordered locus">AXX17_At1g55570</name>
</gene>
<protein>
    <submittedName>
        <fullName evidence="1">Uncharacterized protein</fullName>
    </submittedName>
</protein>
<dbReference type="Proteomes" id="UP000078284">
    <property type="component" value="Chromosome 1"/>
</dbReference>
<organism evidence="1 2">
    <name type="scientific">Arabidopsis thaliana</name>
    <name type="common">Mouse-ear cress</name>
    <dbReference type="NCBI Taxonomy" id="3702"/>
    <lineage>
        <taxon>Eukaryota</taxon>
        <taxon>Viridiplantae</taxon>
        <taxon>Streptophyta</taxon>
        <taxon>Embryophyta</taxon>
        <taxon>Tracheophyta</taxon>
        <taxon>Spermatophyta</taxon>
        <taxon>Magnoliopsida</taxon>
        <taxon>eudicotyledons</taxon>
        <taxon>Gunneridae</taxon>
        <taxon>Pentapetalae</taxon>
        <taxon>rosids</taxon>
        <taxon>malvids</taxon>
        <taxon>Brassicales</taxon>
        <taxon>Brassicaceae</taxon>
        <taxon>Camelineae</taxon>
        <taxon>Arabidopsis</taxon>
    </lineage>
</organism>
<comment type="caution">
    <text evidence="1">The sequence shown here is derived from an EMBL/GenBank/DDBJ whole genome shotgun (WGS) entry which is preliminary data.</text>
</comment>
<reference evidence="2" key="1">
    <citation type="journal article" date="2016" name="Proc. Natl. Acad. Sci. U.S.A.">
        <title>Chromosome-level assembly of Arabidopsis thaliana Ler reveals the extent of translocation and inversion polymorphisms.</title>
        <authorList>
            <person name="Zapata L."/>
            <person name="Ding J."/>
            <person name="Willing E.M."/>
            <person name="Hartwig B."/>
            <person name="Bezdan D."/>
            <person name="Jiao W.B."/>
            <person name="Patel V."/>
            <person name="Velikkakam James G."/>
            <person name="Koornneef M."/>
            <person name="Ossowski S."/>
            <person name="Schneeberger K."/>
        </authorList>
    </citation>
    <scope>NUCLEOTIDE SEQUENCE [LARGE SCALE GENOMIC DNA]</scope>
    <source>
        <strain evidence="2">cv. Landsberg erecta</strain>
    </source>
</reference>
<proteinExistence type="predicted"/>
<dbReference type="EMBL" id="LUHQ01000001">
    <property type="protein sequence ID" value="OAP18925.1"/>
    <property type="molecule type" value="Genomic_DNA"/>
</dbReference>